<sequence length="31" mass="3788">MAFFVRQIMSKNTFYFLLINRGFKINKLQAF</sequence>
<dbReference type="Proteomes" id="UP000076503">
    <property type="component" value="Unassembled WGS sequence"/>
</dbReference>
<name>A0A167A5I0_9GAMM</name>
<dbReference type="AlphaFoldDB" id="A0A167A5I0"/>
<reference evidence="1 2" key="1">
    <citation type="submission" date="2013-07" db="EMBL/GenBank/DDBJ databases">
        <title>Comparative Genomic and Metabolomic Analysis of Twelve Strains of Pseudoalteromonas luteoviolacea.</title>
        <authorList>
            <person name="Vynne N.G."/>
            <person name="Mansson M."/>
            <person name="Gram L."/>
        </authorList>
    </citation>
    <scope>NUCLEOTIDE SEQUENCE [LARGE SCALE GENOMIC DNA]</scope>
    <source>
        <strain evidence="1 2">H33</strain>
    </source>
</reference>
<gene>
    <name evidence="1" type="ORF">N476_25475</name>
</gene>
<accession>A0A167A5I0</accession>
<proteinExistence type="predicted"/>
<protein>
    <submittedName>
        <fullName evidence="1">Uncharacterized protein</fullName>
    </submittedName>
</protein>
<dbReference type="EMBL" id="AUXZ01000131">
    <property type="protein sequence ID" value="KZN45005.1"/>
    <property type="molecule type" value="Genomic_DNA"/>
</dbReference>
<organism evidence="1 2">
    <name type="scientific">Pseudoalteromonas luteoviolacea H33</name>
    <dbReference type="NCBI Taxonomy" id="1365251"/>
    <lineage>
        <taxon>Bacteria</taxon>
        <taxon>Pseudomonadati</taxon>
        <taxon>Pseudomonadota</taxon>
        <taxon>Gammaproteobacteria</taxon>
        <taxon>Alteromonadales</taxon>
        <taxon>Pseudoalteromonadaceae</taxon>
        <taxon>Pseudoalteromonas</taxon>
    </lineage>
</organism>
<comment type="caution">
    <text evidence="1">The sequence shown here is derived from an EMBL/GenBank/DDBJ whole genome shotgun (WGS) entry which is preliminary data.</text>
</comment>
<evidence type="ECO:0000313" key="1">
    <source>
        <dbReference type="EMBL" id="KZN45005.1"/>
    </source>
</evidence>
<evidence type="ECO:0000313" key="2">
    <source>
        <dbReference type="Proteomes" id="UP000076503"/>
    </source>
</evidence>
<dbReference type="PATRIC" id="fig|1365251.3.peg.5036"/>